<protein>
    <submittedName>
        <fullName evidence="1">Uncharacterized protein</fullName>
    </submittedName>
</protein>
<reference evidence="1" key="1">
    <citation type="journal article" date="2017" name="Nature">
        <title>The sunflower genome provides insights into oil metabolism, flowering and Asterid evolution.</title>
        <authorList>
            <person name="Badouin H."/>
            <person name="Gouzy J."/>
            <person name="Grassa C.J."/>
            <person name="Murat F."/>
            <person name="Staton S.E."/>
            <person name="Cottret L."/>
            <person name="Lelandais-Briere C."/>
            <person name="Owens G.L."/>
            <person name="Carrere S."/>
            <person name="Mayjonade B."/>
            <person name="Legrand L."/>
            <person name="Gill N."/>
            <person name="Kane N.C."/>
            <person name="Bowers J.E."/>
            <person name="Hubner S."/>
            <person name="Bellec A."/>
            <person name="Berard A."/>
            <person name="Berges H."/>
            <person name="Blanchet N."/>
            <person name="Boniface M.C."/>
            <person name="Brunel D."/>
            <person name="Catrice O."/>
            <person name="Chaidir N."/>
            <person name="Claudel C."/>
            <person name="Donnadieu C."/>
            <person name="Faraut T."/>
            <person name="Fievet G."/>
            <person name="Helmstetter N."/>
            <person name="King M."/>
            <person name="Knapp S.J."/>
            <person name="Lai Z."/>
            <person name="Le Paslier M.C."/>
            <person name="Lippi Y."/>
            <person name="Lorenzon L."/>
            <person name="Mandel J.R."/>
            <person name="Marage G."/>
            <person name="Marchand G."/>
            <person name="Marquand E."/>
            <person name="Bret-Mestries E."/>
            <person name="Morien E."/>
            <person name="Nambeesan S."/>
            <person name="Nguyen T."/>
            <person name="Pegot-Espagnet P."/>
            <person name="Pouilly N."/>
            <person name="Raftis F."/>
            <person name="Sallet E."/>
            <person name="Schiex T."/>
            <person name="Thomas J."/>
            <person name="Vandecasteele C."/>
            <person name="Vares D."/>
            <person name="Vear F."/>
            <person name="Vautrin S."/>
            <person name="Crespi M."/>
            <person name="Mangin B."/>
            <person name="Burke J.M."/>
            <person name="Salse J."/>
            <person name="Munos S."/>
            <person name="Vincourt P."/>
            <person name="Rieseberg L.H."/>
            <person name="Langlade N.B."/>
        </authorList>
    </citation>
    <scope>NUCLEOTIDE SEQUENCE</scope>
    <source>
        <tissue evidence="1">Leaves</tissue>
    </source>
</reference>
<evidence type="ECO:0000313" key="1">
    <source>
        <dbReference type="EMBL" id="KAF5809078.1"/>
    </source>
</evidence>
<organism evidence="1 2">
    <name type="scientific">Helianthus annuus</name>
    <name type="common">Common sunflower</name>
    <dbReference type="NCBI Taxonomy" id="4232"/>
    <lineage>
        <taxon>Eukaryota</taxon>
        <taxon>Viridiplantae</taxon>
        <taxon>Streptophyta</taxon>
        <taxon>Embryophyta</taxon>
        <taxon>Tracheophyta</taxon>
        <taxon>Spermatophyta</taxon>
        <taxon>Magnoliopsida</taxon>
        <taxon>eudicotyledons</taxon>
        <taxon>Gunneridae</taxon>
        <taxon>Pentapetalae</taxon>
        <taxon>asterids</taxon>
        <taxon>campanulids</taxon>
        <taxon>Asterales</taxon>
        <taxon>Asteraceae</taxon>
        <taxon>Asteroideae</taxon>
        <taxon>Heliantheae alliance</taxon>
        <taxon>Heliantheae</taxon>
        <taxon>Helianthus</taxon>
    </lineage>
</organism>
<reference evidence="1" key="2">
    <citation type="submission" date="2020-06" db="EMBL/GenBank/DDBJ databases">
        <title>Helianthus annuus Genome sequencing and assembly Release 2.</title>
        <authorList>
            <person name="Gouzy J."/>
            <person name="Langlade N."/>
            <person name="Munos S."/>
        </authorList>
    </citation>
    <scope>NUCLEOTIDE SEQUENCE</scope>
    <source>
        <tissue evidence="1">Leaves</tissue>
    </source>
</reference>
<dbReference type="Gramene" id="mRNA:HanXRQr2_Chr04g0152921">
    <property type="protein sequence ID" value="CDS:HanXRQr2_Chr04g0152921.1"/>
    <property type="gene ID" value="HanXRQr2_Chr04g0152921"/>
</dbReference>
<keyword evidence="2" id="KW-1185">Reference proteome</keyword>
<proteinExistence type="predicted"/>
<evidence type="ECO:0000313" key="2">
    <source>
        <dbReference type="Proteomes" id="UP000215914"/>
    </source>
</evidence>
<accession>A0A9K3NRR1</accession>
<dbReference type="AlphaFoldDB" id="A0A9K3NRR1"/>
<comment type="caution">
    <text evidence="1">The sequence shown here is derived from an EMBL/GenBank/DDBJ whole genome shotgun (WGS) entry which is preliminary data.</text>
</comment>
<dbReference type="Proteomes" id="UP000215914">
    <property type="component" value="Unassembled WGS sequence"/>
</dbReference>
<name>A0A9K3NRR1_HELAN</name>
<dbReference type="EMBL" id="MNCJ02000319">
    <property type="protein sequence ID" value="KAF5809078.1"/>
    <property type="molecule type" value="Genomic_DNA"/>
</dbReference>
<sequence length="123" mass="14271">MFFHELIIFLIFFVKIWYKNKNFRLQALPSTSSLHLFYTVMSSFLYSGEALESNVWLMLECLWTRKINICLSFQPPLPKTHHHSSPTTTLLIYPSTLESPTSPPRTSTTVGHRTPITGFHLKL</sequence>
<gene>
    <name evidence="1" type="ORF">HanXRQr2_Chr04g0152921</name>
</gene>